<evidence type="ECO:0000313" key="4">
    <source>
        <dbReference type="EMBL" id="MBN3559968.1"/>
    </source>
</evidence>
<evidence type="ECO:0000313" key="5">
    <source>
        <dbReference type="Proteomes" id="UP000584663"/>
    </source>
</evidence>
<feature type="chain" id="PRO_5041289329" evidence="1">
    <location>
        <begin position="17"/>
        <end position="74"/>
    </location>
</feature>
<dbReference type="EMBL" id="JACHNX010000001">
    <property type="protein sequence ID" value="MBB4608300.1"/>
    <property type="molecule type" value="Genomic_DNA"/>
</dbReference>
<dbReference type="Pfam" id="PF08239">
    <property type="entry name" value="SH3_3"/>
    <property type="match status" value="1"/>
</dbReference>
<proteinExistence type="predicted"/>
<feature type="signal peptide" evidence="1">
    <location>
        <begin position="1"/>
        <end position="16"/>
    </location>
</feature>
<comment type="caution">
    <text evidence="4">The sequence shown here is derived from an EMBL/GenBank/DDBJ whole genome shotgun (WGS) entry which is preliminary data.</text>
</comment>
<reference evidence="3 5" key="1">
    <citation type="submission" date="2020-08" db="EMBL/GenBank/DDBJ databases">
        <title>Genomic Encyclopedia of Type Strains, Phase IV (KMG-IV): sequencing the most valuable type-strain genomes for metagenomic binning, comparative biology and taxonomic classification.</title>
        <authorList>
            <person name="Goeker M."/>
        </authorList>
    </citation>
    <scope>NUCLEOTIDE SEQUENCE [LARGE SCALE GENOMIC DNA]</scope>
    <source>
        <strain evidence="3 5">DSM 14562</strain>
    </source>
</reference>
<accession>A0AA41A0S9</accession>
<keyword evidence="1" id="KW-0732">Signal</keyword>
<evidence type="ECO:0000313" key="6">
    <source>
        <dbReference type="Proteomes" id="UP000704529"/>
    </source>
</evidence>
<dbReference type="AlphaFoldDB" id="A0AA41A0S9"/>
<dbReference type="RefSeq" id="WP_184103779.1">
    <property type="nucleotide sequence ID" value="NZ_JBHMAL010000005.1"/>
</dbReference>
<evidence type="ECO:0000313" key="3">
    <source>
        <dbReference type="EMBL" id="MBB4608300.1"/>
    </source>
</evidence>
<dbReference type="Gene3D" id="2.30.30.40">
    <property type="entry name" value="SH3 Domains"/>
    <property type="match status" value="1"/>
</dbReference>
<dbReference type="EMBL" id="JAFHKU010000133">
    <property type="protein sequence ID" value="MBN3559968.1"/>
    <property type="molecule type" value="Genomic_DNA"/>
</dbReference>
<evidence type="ECO:0000259" key="2">
    <source>
        <dbReference type="Pfam" id="PF08239"/>
    </source>
</evidence>
<name>A0AA41A0S9_9SPHN</name>
<sequence>MFLMATALLWAVGAHAAVVGGNDVNCRMAPRTNATVVGTLRRGEDVAVVSTEGAWTRVDPPRLAACWVRSDLLV</sequence>
<protein>
    <submittedName>
        <fullName evidence="4">SH3 domain-containing protein</fullName>
    </submittedName>
    <submittedName>
        <fullName evidence="3">SH3-like domain-containing protein</fullName>
    </submittedName>
</protein>
<gene>
    <name evidence="3" type="ORF">GGQ89_000488</name>
    <name evidence="4" type="ORF">JYA60_17220</name>
</gene>
<evidence type="ECO:0000256" key="1">
    <source>
        <dbReference type="SAM" id="SignalP"/>
    </source>
</evidence>
<keyword evidence="5" id="KW-1185">Reference proteome</keyword>
<organism evidence="4 6">
    <name type="scientific">Sphingomonas yabuuchiae</name>
    <dbReference type="NCBI Taxonomy" id="172044"/>
    <lineage>
        <taxon>Bacteria</taxon>
        <taxon>Pseudomonadati</taxon>
        <taxon>Pseudomonadota</taxon>
        <taxon>Alphaproteobacteria</taxon>
        <taxon>Sphingomonadales</taxon>
        <taxon>Sphingomonadaceae</taxon>
        <taxon>Sphingomonas</taxon>
    </lineage>
</organism>
<reference evidence="4" key="2">
    <citation type="submission" date="2021-01" db="EMBL/GenBank/DDBJ databases">
        <title>Genome Sequencing of Type Strains.</title>
        <authorList>
            <person name="Lemaire J.F."/>
            <person name="Inderbitzin P."/>
            <person name="Collins S.B."/>
            <person name="Wespe N."/>
            <person name="Knight-Connoni V."/>
        </authorList>
    </citation>
    <scope>NUCLEOTIDE SEQUENCE</scope>
    <source>
        <strain evidence="4">DSM 14562</strain>
    </source>
</reference>
<dbReference type="Proteomes" id="UP000704529">
    <property type="component" value="Unassembled WGS sequence"/>
</dbReference>
<dbReference type="Proteomes" id="UP000584663">
    <property type="component" value="Unassembled WGS sequence"/>
</dbReference>
<dbReference type="InterPro" id="IPR003646">
    <property type="entry name" value="SH3-like_bac-type"/>
</dbReference>
<feature type="domain" description="SH3b" evidence="2">
    <location>
        <begin position="23"/>
        <end position="58"/>
    </location>
</feature>